<evidence type="ECO:0000313" key="2">
    <source>
        <dbReference type="Proteomes" id="UP000248889"/>
    </source>
</evidence>
<dbReference type="Proteomes" id="UP000248889">
    <property type="component" value="Unassembled WGS sequence"/>
</dbReference>
<evidence type="ECO:0000313" key="1">
    <source>
        <dbReference type="EMBL" id="RAG85304.1"/>
    </source>
</evidence>
<protein>
    <submittedName>
        <fullName evidence="1">Uncharacterized protein</fullName>
    </submittedName>
</protein>
<reference evidence="1 2" key="1">
    <citation type="submission" date="2018-06" db="EMBL/GenBank/DDBJ databases">
        <title>Streptacidiphilus pinicola sp. nov., isolated from pine grove soil.</title>
        <authorList>
            <person name="Roh S.G."/>
            <person name="Park S."/>
            <person name="Kim M.-K."/>
            <person name="Yun B.-R."/>
            <person name="Park J."/>
            <person name="Kim M.J."/>
            <person name="Kim Y.S."/>
            <person name="Kim S.B."/>
        </authorList>
    </citation>
    <scope>NUCLEOTIDE SEQUENCE [LARGE SCALE GENOMIC DNA]</scope>
    <source>
        <strain evidence="1 2">MMS16-CNU450</strain>
    </source>
</reference>
<proteinExistence type="predicted"/>
<gene>
    <name evidence="1" type="ORF">DN069_12235</name>
</gene>
<comment type="caution">
    <text evidence="1">The sequence shown here is derived from an EMBL/GenBank/DDBJ whole genome shotgun (WGS) entry which is preliminary data.</text>
</comment>
<keyword evidence="2" id="KW-1185">Reference proteome</keyword>
<name>A0A2X0IJL3_9ACTN</name>
<sequence>MTYSAGGEESGISQEFASQVRAGTALVHASALQDPAAADKHVHAHIRVHRPEENRAAMRYLVDRPVAVA</sequence>
<organism evidence="1 2">
    <name type="scientific">Streptacidiphilus pinicola</name>
    <dbReference type="NCBI Taxonomy" id="2219663"/>
    <lineage>
        <taxon>Bacteria</taxon>
        <taxon>Bacillati</taxon>
        <taxon>Actinomycetota</taxon>
        <taxon>Actinomycetes</taxon>
        <taxon>Kitasatosporales</taxon>
        <taxon>Streptomycetaceae</taxon>
        <taxon>Streptacidiphilus</taxon>
    </lineage>
</organism>
<dbReference type="EMBL" id="QKYN01000043">
    <property type="protein sequence ID" value="RAG85304.1"/>
    <property type="molecule type" value="Genomic_DNA"/>
</dbReference>
<accession>A0A2X0IJL3</accession>
<dbReference type="AlphaFoldDB" id="A0A2X0IJL3"/>